<proteinExistence type="predicted"/>
<dbReference type="Proteomes" id="UP001165960">
    <property type="component" value="Unassembled WGS sequence"/>
</dbReference>
<comment type="caution">
    <text evidence="1">The sequence shown here is derived from an EMBL/GenBank/DDBJ whole genome shotgun (WGS) entry which is preliminary data.</text>
</comment>
<gene>
    <name evidence="1" type="ORF">DSO57_1033572</name>
</gene>
<reference evidence="1" key="1">
    <citation type="submission" date="2022-04" db="EMBL/GenBank/DDBJ databases">
        <title>Genome of the entomopathogenic fungus Entomophthora muscae.</title>
        <authorList>
            <person name="Elya C."/>
            <person name="Lovett B.R."/>
            <person name="Lee E."/>
            <person name="Macias A.M."/>
            <person name="Hajek A.E."/>
            <person name="De Bivort B.L."/>
            <person name="Kasson M.T."/>
            <person name="De Fine Licht H.H."/>
            <person name="Stajich J.E."/>
        </authorList>
    </citation>
    <scope>NUCLEOTIDE SEQUENCE</scope>
    <source>
        <strain evidence="1">Berkeley</strain>
    </source>
</reference>
<evidence type="ECO:0000313" key="1">
    <source>
        <dbReference type="EMBL" id="KAJ9075684.1"/>
    </source>
</evidence>
<dbReference type="EMBL" id="QTSX02002396">
    <property type="protein sequence ID" value="KAJ9075684.1"/>
    <property type="molecule type" value="Genomic_DNA"/>
</dbReference>
<keyword evidence="2" id="KW-1185">Reference proteome</keyword>
<accession>A0ACC2TLU1</accession>
<evidence type="ECO:0000313" key="2">
    <source>
        <dbReference type="Proteomes" id="UP001165960"/>
    </source>
</evidence>
<name>A0ACC2TLU1_9FUNG</name>
<protein>
    <submittedName>
        <fullName evidence="1">Uncharacterized protein</fullName>
    </submittedName>
</protein>
<sequence>MHLGCIQSLLHDQGILVSNQQTFLQVLYSELGKTFTTINQYLAEVTNAQNTMLHWVGAIERGIAKLVPAHVEALDELPLEVSNVMD</sequence>
<organism evidence="1 2">
    <name type="scientific">Entomophthora muscae</name>
    <dbReference type="NCBI Taxonomy" id="34485"/>
    <lineage>
        <taxon>Eukaryota</taxon>
        <taxon>Fungi</taxon>
        <taxon>Fungi incertae sedis</taxon>
        <taxon>Zoopagomycota</taxon>
        <taxon>Entomophthoromycotina</taxon>
        <taxon>Entomophthoromycetes</taxon>
        <taxon>Entomophthorales</taxon>
        <taxon>Entomophthoraceae</taxon>
        <taxon>Entomophthora</taxon>
    </lineage>
</organism>